<dbReference type="InterPro" id="IPR040064">
    <property type="entry name" value="MoaA-like"/>
</dbReference>
<dbReference type="SMART" id="SM00729">
    <property type="entry name" value="Elp3"/>
    <property type="match status" value="1"/>
</dbReference>
<feature type="binding site" evidence="12">
    <location>
        <position position="183"/>
    </location>
    <ligand>
        <name>GTP</name>
        <dbReference type="ChEBI" id="CHEBI:37565"/>
    </ligand>
</feature>
<protein>
    <recommendedName>
        <fullName evidence="1 12">GTP 3',8-cyclase</fullName>
        <ecNumber evidence="1 12">4.1.99.22</ecNumber>
    </recommendedName>
    <alternativeName>
        <fullName evidence="12">Molybdenum cofactor biosynthesis protein A</fullName>
    </alternativeName>
</protein>
<dbReference type="GO" id="GO:1904047">
    <property type="term" value="F:S-adenosyl-L-methionine binding"/>
    <property type="evidence" value="ECO:0007669"/>
    <property type="project" value="UniProtKB-UniRule"/>
</dbReference>
<organism evidence="14 15">
    <name type="scientific">Atlantibacter hermannii NBRC 105704</name>
    <dbReference type="NCBI Taxonomy" id="1115512"/>
    <lineage>
        <taxon>Bacteria</taxon>
        <taxon>Pseudomonadati</taxon>
        <taxon>Pseudomonadota</taxon>
        <taxon>Gammaproteobacteria</taxon>
        <taxon>Enterobacterales</taxon>
        <taxon>Enterobacteriaceae</taxon>
        <taxon>Atlantibacter</taxon>
    </lineage>
</organism>
<evidence type="ECO:0000256" key="4">
    <source>
        <dbReference type="ARBA" id="ARBA00022723"/>
    </source>
</evidence>
<comment type="cofactor">
    <cofactor evidence="12">
        <name>[4Fe-4S] cluster</name>
        <dbReference type="ChEBI" id="CHEBI:49883"/>
    </cofactor>
    <text evidence="12">Binds 2 [4Fe-4S] clusters. Binds 1 [4Fe-4S] cluster coordinated with 3 cysteines and an exchangeable S-adenosyl-L-methionine and 1 [4Fe-4S] cluster coordinated with 3 cysteines and the GTP-derived substrate.</text>
</comment>
<dbReference type="SFLD" id="SFLDG01383">
    <property type="entry name" value="cyclic_pyranopterin_phosphate"/>
    <property type="match status" value="1"/>
</dbReference>
<keyword evidence="9 12" id="KW-0501">Molybdenum cofactor biosynthesis</keyword>
<comment type="similarity">
    <text evidence="12">Belongs to the radical SAM superfamily. MoaA family.</text>
</comment>
<dbReference type="GO" id="GO:0006777">
    <property type="term" value="P:Mo-molybdopterin cofactor biosynthetic process"/>
    <property type="evidence" value="ECO:0007669"/>
    <property type="project" value="UniProtKB-UniRule"/>
</dbReference>
<evidence type="ECO:0000256" key="8">
    <source>
        <dbReference type="ARBA" id="ARBA00023134"/>
    </source>
</evidence>
<dbReference type="InterPro" id="IPR000385">
    <property type="entry name" value="MoaA_NifB_PqqE_Fe-S-bd_CS"/>
</dbReference>
<dbReference type="PROSITE" id="PS01305">
    <property type="entry name" value="MOAA_NIFB_PQQE"/>
    <property type="match status" value="1"/>
</dbReference>
<keyword evidence="2 12" id="KW-0004">4Fe-4S</keyword>
<comment type="catalytic activity">
    <reaction evidence="11 12">
        <text>GTP + AH2 + S-adenosyl-L-methionine = (8S)-3',8-cyclo-7,8-dihydroguanosine 5'-triphosphate + 5'-deoxyadenosine + L-methionine + A + H(+)</text>
        <dbReference type="Rhea" id="RHEA:49576"/>
        <dbReference type="ChEBI" id="CHEBI:13193"/>
        <dbReference type="ChEBI" id="CHEBI:15378"/>
        <dbReference type="ChEBI" id="CHEBI:17319"/>
        <dbReference type="ChEBI" id="CHEBI:17499"/>
        <dbReference type="ChEBI" id="CHEBI:37565"/>
        <dbReference type="ChEBI" id="CHEBI:57844"/>
        <dbReference type="ChEBI" id="CHEBI:59789"/>
        <dbReference type="ChEBI" id="CHEBI:131766"/>
        <dbReference type="EC" id="4.1.99.22"/>
    </reaction>
</comment>
<feature type="binding site" evidence="12">
    <location>
        <position position="283"/>
    </location>
    <ligand>
        <name>[4Fe-4S] cluster</name>
        <dbReference type="ChEBI" id="CHEBI:49883"/>
        <label>2</label>
        <note>4Fe-4S-substrate</note>
    </ligand>
</feature>
<dbReference type="SFLD" id="SFLDG01067">
    <property type="entry name" value="SPASM/twitch_domain_containing"/>
    <property type="match status" value="1"/>
</dbReference>
<feature type="binding site" evidence="12">
    <location>
        <position position="51"/>
    </location>
    <ligand>
        <name>[4Fe-4S] cluster</name>
        <dbReference type="ChEBI" id="CHEBI:49883"/>
        <label>1</label>
        <note>4Fe-4S-S-AdoMet</note>
    </ligand>
</feature>
<comment type="subunit">
    <text evidence="12">Monomer and homodimer.</text>
</comment>
<gene>
    <name evidence="12 14" type="primary">moaA</name>
    <name evidence="14" type="ORF">EH105704_23_00060</name>
</gene>
<evidence type="ECO:0000256" key="7">
    <source>
        <dbReference type="ARBA" id="ARBA00023014"/>
    </source>
</evidence>
<sequence>MAVTNVTRVQKEITASPVFGKVYMVSQLTDAFARKFFYLRLSITDVCNFRCTYCLPDGYKPAGHTNKSFLSVEEIRRVVRAFANMGTEKVRLTGGEPSLRRDFVDIIAAIRENDAIRQIAVTTNGYRLARDVAAWRDAGLTAINVSVDSLDARQFHAITGQDKFHQVMEGIDAAFDAGFSKVKVNTVLMRDVNHHQLDTFLNWIQPRPIQLRFIELMETGEGSDLFRKHHISGMTLREELLKRGWIHQIRHRSDGPAQVFCHPDYAGEIGLIMPYEKDFCASCNRLRVSSLGKLHLCLFGEGGVDLRDLLADDNQQAALQDRIAGALHHKKQTHFLHQGNTGITQNLSYIGG</sequence>
<dbReference type="InterPro" id="IPR006638">
    <property type="entry name" value="Elp3/MiaA/NifB-like_rSAM"/>
</dbReference>
<dbReference type="SUPFAM" id="SSF102114">
    <property type="entry name" value="Radical SAM enzymes"/>
    <property type="match status" value="1"/>
</dbReference>
<dbReference type="InterPro" id="IPR013483">
    <property type="entry name" value="MoaA"/>
</dbReference>
<feature type="binding site" evidence="12">
    <location>
        <position position="297"/>
    </location>
    <ligand>
        <name>[4Fe-4S] cluster</name>
        <dbReference type="ChEBI" id="CHEBI:49883"/>
        <label>2</label>
        <note>4Fe-4S-substrate</note>
    </ligand>
</feature>
<dbReference type="GO" id="GO:0061799">
    <property type="term" value="F:cyclic pyranopterin monophosphate synthase activity"/>
    <property type="evidence" value="ECO:0007669"/>
    <property type="project" value="TreeGrafter"/>
</dbReference>
<dbReference type="InterPro" id="IPR058240">
    <property type="entry name" value="rSAM_sf"/>
</dbReference>
<dbReference type="Pfam" id="PF06463">
    <property type="entry name" value="Mob_synth_C"/>
    <property type="match status" value="1"/>
</dbReference>
<comment type="function">
    <text evidence="12">Catalyzes the cyclization of GTP to (8S)-3',8-cyclo-7,8-dihydroguanosine 5'-triphosphate.</text>
</comment>
<dbReference type="UniPathway" id="UPA00344"/>
<dbReference type="GO" id="GO:0051539">
    <property type="term" value="F:4 iron, 4 sulfur cluster binding"/>
    <property type="evidence" value="ECO:0007669"/>
    <property type="project" value="UniProtKB-UniRule"/>
</dbReference>
<feature type="binding site" evidence="12">
    <location>
        <position position="53"/>
    </location>
    <ligand>
        <name>S-adenosyl-L-methionine</name>
        <dbReference type="ChEBI" id="CHEBI:59789"/>
    </ligand>
</feature>
<evidence type="ECO:0000256" key="11">
    <source>
        <dbReference type="ARBA" id="ARBA00048697"/>
    </source>
</evidence>
<dbReference type="GO" id="GO:0046872">
    <property type="term" value="F:metal ion binding"/>
    <property type="evidence" value="ECO:0007669"/>
    <property type="project" value="UniProtKB-KW"/>
</dbReference>
<dbReference type="PROSITE" id="PS51918">
    <property type="entry name" value="RADICAL_SAM"/>
    <property type="match status" value="1"/>
</dbReference>
<evidence type="ECO:0000256" key="9">
    <source>
        <dbReference type="ARBA" id="ARBA00023150"/>
    </source>
</evidence>
<dbReference type="Gene3D" id="3.20.20.70">
    <property type="entry name" value="Aldolase class I"/>
    <property type="match status" value="1"/>
</dbReference>
<dbReference type="InterPro" id="IPR013785">
    <property type="entry name" value="Aldolase_TIM"/>
</dbReference>
<keyword evidence="15" id="KW-1185">Reference proteome</keyword>
<keyword evidence="8 12" id="KW-0342">GTP-binding</keyword>
<comment type="pathway">
    <text evidence="12">Cofactor biosynthesis; molybdopterin biosynthesis.</text>
</comment>
<evidence type="ECO:0000256" key="3">
    <source>
        <dbReference type="ARBA" id="ARBA00022691"/>
    </source>
</evidence>
<feature type="binding site" evidence="12">
    <location>
        <position position="95"/>
    </location>
    <ligand>
        <name>S-adenosyl-L-methionine</name>
        <dbReference type="ChEBI" id="CHEBI:59789"/>
    </ligand>
</feature>
<evidence type="ECO:0000313" key="15">
    <source>
        <dbReference type="Proteomes" id="UP000010297"/>
    </source>
</evidence>
<comment type="caution">
    <text evidence="14">The sequence shown here is derived from an EMBL/GenBank/DDBJ whole genome shotgun (WGS) entry which is preliminary data.</text>
</comment>
<dbReference type="Proteomes" id="UP000010297">
    <property type="component" value="Unassembled WGS sequence"/>
</dbReference>
<keyword evidence="5 12" id="KW-0547">Nucleotide-binding</keyword>
<evidence type="ECO:0000256" key="10">
    <source>
        <dbReference type="ARBA" id="ARBA00023239"/>
    </source>
</evidence>
<proteinExistence type="inferred from homology"/>
<feature type="binding site" evidence="12">
    <location>
        <begin position="285"/>
        <end position="287"/>
    </location>
    <ligand>
        <name>GTP</name>
        <dbReference type="ChEBI" id="CHEBI:37565"/>
    </ligand>
</feature>
<feature type="binding site" evidence="12">
    <location>
        <position position="47"/>
    </location>
    <ligand>
        <name>[4Fe-4S] cluster</name>
        <dbReference type="ChEBI" id="CHEBI:49883"/>
        <label>1</label>
        <note>4Fe-4S-S-AdoMet</note>
    </ligand>
</feature>
<reference evidence="14 15" key="1">
    <citation type="submission" date="2012-02" db="EMBL/GenBank/DDBJ databases">
        <title>Whole genome shotgun sequence of Escherichia hermannii NBRC 105704.</title>
        <authorList>
            <person name="Yoshida I."/>
            <person name="Hosoyama A."/>
            <person name="Tsuchikane K."/>
            <person name="Katsumata H."/>
            <person name="Yamazaki S."/>
            <person name="Fujita N."/>
        </authorList>
    </citation>
    <scope>NUCLEOTIDE SEQUENCE [LARGE SCALE GENOMIC DNA]</scope>
    <source>
        <strain evidence="14 15">NBRC 105704</strain>
    </source>
</reference>
<keyword evidence="10 12" id="KW-0456">Lyase</keyword>
<feature type="binding site" evidence="12">
    <location>
        <position position="54"/>
    </location>
    <ligand>
        <name>[4Fe-4S] cluster</name>
        <dbReference type="ChEBI" id="CHEBI:49883"/>
        <label>1</label>
        <note>4Fe-4S-S-AdoMet</note>
    </ligand>
</feature>
<evidence type="ECO:0000256" key="12">
    <source>
        <dbReference type="HAMAP-Rule" id="MF_01225"/>
    </source>
</evidence>
<dbReference type="EMBL" id="BAFF01000023">
    <property type="protein sequence ID" value="GAB53888.1"/>
    <property type="molecule type" value="Genomic_DNA"/>
</dbReference>
<dbReference type="FunFam" id="3.20.20.70:FF:000057">
    <property type="entry name" value="GTP 3',8-cyclase"/>
    <property type="match status" value="1"/>
</dbReference>
<feature type="binding site" evidence="12">
    <location>
        <position position="217"/>
    </location>
    <ligand>
        <name>S-adenosyl-L-methionine</name>
        <dbReference type="ChEBI" id="CHEBI:59789"/>
    </ligand>
</feature>
<accession>H5V7D0</accession>
<dbReference type="CDD" id="cd21117">
    <property type="entry name" value="Twitch_MoaA"/>
    <property type="match status" value="1"/>
</dbReference>
<keyword evidence="3 12" id="KW-0949">S-adenosyl-L-methionine</keyword>
<evidence type="ECO:0000259" key="13">
    <source>
        <dbReference type="PROSITE" id="PS51918"/>
    </source>
</evidence>
<feature type="binding site" evidence="12">
    <location>
        <position position="280"/>
    </location>
    <ligand>
        <name>[4Fe-4S] cluster</name>
        <dbReference type="ChEBI" id="CHEBI:49883"/>
        <label>2</label>
        <note>4Fe-4S-substrate</note>
    </ligand>
</feature>
<feature type="domain" description="Radical SAM core" evidence="13">
    <location>
        <begin position="31"/>
        <end position="257"/>
    </location>
</feature>
<dbReference type="InterPro" id="IPR007197">
    <property type="entry name" value="rSAM"/>
</dbReference>
<dbReference type="SFLD" id="SFLDG01386">
    <property type="entry name" value="main_SPASM_domain-containing"/>
    <property type="match status" value="1"/>
</dbReference>
<keyword evidence="4 12" id="KW-0479">Metal-binding</keyword>
<evidence type="ECO:0000256" key="5">
    <source>
        <dbReference type="ARBA" id="ARBA00022741"/>
    </source>
</evidence>
<keyword evidence="7 12" id="KW-0411">Iron-sulfur</keyword>
<evidence type="ECO:0000256" key="6">
    <source>
        <dbReference type="ARBA" id="ARBA00023004"/>
    </source>
</evidence>
<dbReference type="EC" id="4.1.99.22" evidence="1 12"/>
<feature type="binding site" evidence="12">
    <location>
        <position position="40"/>
    </location>
    <ligand>
        <name>GTP</name>
        <dbReference type="ChEBI" id="CHEBI:37565"/>
    </ligand>
</feature>
<dbReference type="SFLD" id="SFLDS00029">
    <property type="entry name" value="Radical_SAM"/>
    <property type="match status" value="1"/>
</dbReference>
<dbReference type="GO" id="GO:0005525">
    <property type="term" value="F:GTP binding"/>
    <property type="evidence" value="ECO:0007669"/>
    <property type="project" value="UniProtKB-UniRule"/>
</dbReference>
<dbReference type="AlphaFoldDB" id="H5V7D0"/>
<keyword evidence="6 12" id="KW-0408">Iron</keyword>
<evidence type="ECO:0000256" key="1">
    <source>
        <dbReference type="ARBA" id="ARBA00012167"/>
    </source>
</evidence>
<dbReference type="NCBIfam" id="TIGR02666">
    <property type="entry name" value="moaA"/>
    <property type="match status" value="1"/>
</dbReference>
<feature type="binding site" evidence="12">
    <location>
        <position position="91"/>
    </location>
    <ligand>
        <name>GTP</name>
        <dbReference type="ChEBI" id="CHEBI:37565"/>
    </ligand>
</feature>
<feature type="binding site" evidence="12">
    <location>
        <position position="146"/>
    </location>
    <ligand>
        <name>S-adenosyl-L-methionine</name>
        <dbReference type="ChEBI" id="CHEBI:59789"/>
    </ligand>
</feature>
<dbReference type="GO" id="GO:0061798">
    <property type="term" value="F:GTP 3',8'-cyclase activity"/>
    <property type="evidence" value="ECO:0007669"/>
    <property type="project" value="UniProtKB-UniRule"/>
</dbReference>
<dbReference type="HAMAP" id="MF_01225_B">
    <property type="entry name" value="MoaA_B"/>
    <property type="match status" value="1"/>
</dbReference>
<dbReference type="InterPro" id="IPR010505">
    <property type="entry name" value="MoaA_twitch"/>
</dbReference>
<evidence type="ECO:0000313" key="14">
    <source>
        <dbReference type="EMBL" id="GAB53888.1"/>
    </source>
</evidence>
<evidence type="ECO:0000256" key="2">
    <source>
        <dbReference type="ARBA" id="ARBA00022485"/>
    </source>
</evidence>
<name>H5V7D0_ATLHE</name>
<feature type="binding site" evidence="12">
    <location>
        <position position="122"/>
    </location>
    <ligand>
        <name>GTP</name>
        <dbReference type="ChEBI" id="CHEBI:37565"/>
    </ligand>
</feature>
<dbReference type="CDD" id="cd01335">
    <property type="entry name" value="Radical_SAM"/>
    <property type="match status" value="1"/>
</dbReference>
<dbReference type="InterPro" id="IPR050105">
    <property type="entry name" value="MoCo_biosynth_MoaA/MoaC"/>
</dbReference>
<dbReference type="Pfam" id="PF04055">
    <property type="entry name" value="Radical_SAM"/>
    <property type="match status" value="1"/>
</dbReference>
<dbReference type="eggNOG" id="COG2896">
    <property type="taxonomic scope" value="Bacteria"/>
</dbReference>
<dbReference type="PANTHER" id="PTHR22960:SF28">
    <property type="entry name" value="GTP 3',8-CYCLASE"/>
    <property type="match status" value="1"/>
</dbReference>
<dbReference type="PANTHER" id="PTHR22960">
    <property type="entry name" value="MOLYBDOPTERIN COFACTOR SYNTHESIS PROTEIN A"/>
    <property type="match status" value="1"/>
</dbReference>